<dbReference type="Gene3D" id="3.40.50.1000">
    <property type="entry name" value="HAD superfamily/HAD-like"/>
    <property type="match status" value="1"/>
</dbReference>
<dbReference type="AlphaFoldDB" id="A0A9J6P666"/>
<dbReference type="SFLD" id="SFLDG01129">
    <property type="entry name" value="C1.5:_HAD__Beta-PGM__Phosphata"/>
    <property type="match status" value="1"/>
</dbReference>
<dbReference type="SUPFAM" id="SSF56784">
    <property type="entry name" value="HAD-like"/>
    <property type="match status" value="1"/>
</dbReference>
<dbReference type="GO" id="GO:0016791">
    <property type="term" value="F:phosphatase activity"/>
    <property type="evidence" value="ECO:0007669"/>
    <property type="project" value="TreeGrafter"/>
</dbReference>
<dbReference type="Proteomes" id="UP001056429">
    <property type="component" value="Unassembled WGS sequence"/>
</dbReference>
<sequence length="214" mass="24677">MTDIKGVIFDLDGTIIDSMWVWDKIDFDFLNKRNISVPNNLKSEIEHFGFDETAHYFKRTFNLEESVDDIKKEWMDMAFKEYSECIKLKPGIKTFLDMLKNTNIKIGLATSNCHYLLEPVLKNNDIYHYFDSITITDEVSRGKSFPDVYLLSCSKLGLAPNQCAVFEDILPAIKGAKSAGMKVIAIEDQYCDYSKDDLLKYADEYISDYVNYSV</sequence>
<accession>A0A9J6P666</accession>
<evidence type="ECO:0000313" key="1">
    <source>
        <dbReference type="EMBL" id="MCM1992075.1"/>
    </source>
</evidence>
<dbReference type="InterPro" id="IPR023214">
    <property type="entry name" value="HAD_sf"/>
</dbReference>
<reference evidence="1" key="1">
    <citation type="journal article" date="2021" name="mSystems">
        <title>Bacteria and Archaea Synergistically Convert Glycine Betaine to Biogenic Methane in the Formosa Cold Seep of the South China Sea.</title>
        <authorList>
            <person name="Li L."/>
            <person name="Zhang W."/>
            <person name="Zhang S."/>
            <person name="Song L."/>
            <person name="Sun Q."/>
            <person name="Zhang H."/>
            <person name="Xiang H."/>
            <person name="Dong X."/>
        </authorList>
    </citation>
    <scope>NUCLEOTIDE SEQUENCE</scope>
    <source>
        <strain evidence="1">ZWT</strain>
    </source>
</reference>
<dbReference type="PANTHER" id="PTHR18901">
    <property type="entry name" value="2-DEOXYGLUCOSE-6-PHOSPHATE PHOSPHATASE 2"/>
    <property type="match status" value="1"/>
</dbReference>
<proteinExistence type="predicted"/>
<reference evidence="1" key="2">
    <citation type="submission" date="2021-04" db="EMBL/GenBank/DDBJ databases">
        <authorList>
            <person name="Dong X."/>
        </authorList>
    </citation>
    <scope>NUCLEOTIDE SEQUENCE</scope>
    <source>
        <strain evidence="1">ZWT</strain>
    </source>
</reference>
<organism evidence="1 2">
    <name type="scientific">Oceanirhabdus seepicola</name>
    <dbReference type="NCBI Taxonomy" id="2828781"/>
    <lineage>
        <taxon>Bacteria</taxon>
        <taxon>Bacillati</taxon>
        <taxon>Bacillota</taxon>
        <taxon>Clostridia</taxon>
        <taxon>Eubacteriales</taxon>
        <taxon>Clostridiaceae</taxon>
        <taxon>Oceanirhabdus</taxon>
    </lineage>
</organism>
<dbReference type="NCBIfam" id="TIGR01509">
    <property type="entry name" value="HAD-SF-IA-v3"/>
    <property type="match status" value="1"/>
</dbReference>
<dbReference type="Pfam" id="PF13419">
    <property type="entry name" value="HAD_2"/>
    <property type="match status" value="1"/>
</dbReference>
<comment type="caution">
    <text evidence="1">The sequence shown here is derived from an EMBL/GenBank/DDBJ whole genome shotgun (WGS) entry which is preliminary data.</text>
</comment>
<name>A0A9J6P666_9CLOT</name>
<dbReference type="SFLD" id="SFLDS00003">
    <property type="entry name" value="Haloacid_Dehalogenase"/>
    <property type="match status" value="1"/>
</dbReference>
<protein>
    <submittedName>
        <fullName evidence="1">HAD family phosphatase</fullName>
    </submittedName>
</protein>
<dbReference type="RefSeq" id="WP_250861227.1">
    <property type="nucleotide sequence ID" value="NZ_JAGSOJ010000005.1"/>
</dbReference>
<dbReference type="InterPro" id="IPR036412">
    <property type="entry name" value="HAD-like_sf"/>
</dbReference>
<dbReference type="InterPro" id="IPR023198">
    <property type="entry name" value="PGP-like_dom2"/>
</dbReference>
<gene>
    <name evidence="1" type="ORF">KDK92_20295</name>
</gene>
<keyword evidence="2" id="KW-1185">Reference proteome</keyword>
<dbReference type="PANTHER" id="PTHR18901:SF38">
    <property type="entry name" value="PSEUDOURIDINE-5'-PHOSPHATASE"/>
    <property type="match status" value="1"/>
</dbReference>
<evidence type="ECO:0000313" key="2">
    <source>
        <dbReference type="Proteomes" id="UP001056429"/>
    </source>
</evidence>
<dbReference type="Gene3D" id="1.10.150.240">
    <property type="entry name" value="Putative phosphatase, domain 2"/>
    <property type="match status" value="1"/>
</dbReference>
<dbReference type="InterPro" id="IPR041492">
    <property type="entry name" value="HAD_2"/>
</dbReference>
<dbReference type="EMBL" id="JAGSOJ010000005">
    <property type="protein sequence ID" value="MCM1992075.1"/>
    <property type="molecule type" value="Genomic_DNA"/>
</dbReference>
<dbReference type="InterPro" id="IPR006439">
    <property type="entry name" value="HAD-SF_hydro_IA"/>
</dbReference>
<dbReference type="CDD" id="cd07505">
    <property type="entry name" value="HAD_BPGM-like"/>
    <property type="match status" value="1"/>
</dbReference>